<dbReference type="GO" id="GO:0051959">
    <property type="term" value="F:dynein light intermediate chain binding"/>
    <property type="evidence" value="ECO:0007669"/>
    <property type="project" value="TreeGrafter"/>
</dbReference>
<evidence type="ECO:0000256" key="4">
    <source>
        <dbReference type="ARBA" id="ARBA00004555"/>
    </source>
</evidence>
<evidence type="ECO:0000256" key="5">
    <source>
        <dbReference type="ARBA" id="ARBA00022490"/>
    </source>
</evidence>
<dbReference type="CDD" id="cd22230">
    <property type="entry name" value="HkD_Gipie"/>
    <property type="match status" value="1"/>
</dbReference>
<evidence type="ECO:0000256" key="6">
    <source>
        <dbReference type="ARBA" id="ARBA00022553"/>
    </source>
</evidence>
<evidence type="ECO:0000256" key="13">
    <source>
        <dbReference type="ARBA" id="ARBA00061299"/>
    </source>
</evidence>
<dbReference type="PANTHER" id="PTHR18947:SF35">
    <property type="entry name" value="COILED-COIL DOMAIN-CONTAINING PROTEIN 88B"/>
    <property type="match status" value="1"/>
</dbReference>
<keyword evidence="11" id="KW-0472">Membrane</keyword>
<evidence type="ECO:0000256" key="18">
    <source>
        <dbReference type="SAM" id="Coils"/>
    </source>
</evidence>
<feature type="coiled-coil region" evidence="18">
    <location>
        <begin position="660"/>
        <end position="767"/>
    </location>
</feature>
<evidence type="ECO:0000256" key="9">
    <source>
        <dbReference type="ARBA" id="ARBA00023034"/>
    </source>
</evidence>
<dbReference type="GO" id="GO:0030705">
    <property type="term" value="P:cytoskeleton-dependent intracellular transport"/>
    <property type="evidence" value="ECO:0007669"/>
    <property type="project" value="InterPro"/>
</dbReference>
<evidence type="ECO:0000256" key="15">
    <source>
        <dbReference type="ARBA" id="ARBA00068574"/>
    </source>
</evidence>
<keyword evidence="9" id="KW-0333">Golgi apparatus</keyword>
<keyword evidence="7" id="KW-0256">Endoplasmic reticulum</keyword>
<feature type="coiled-coil region" evidence="18">
    <location>
        <begin position="793"/>
        <end position="894"/>
    </location>
</feature>
<evidence type="ECO:0000256" key="20">
    <source>
        <dbReference type="SAM" id="SignalP"/>
    </source>
</evidence>
<feature type="compositionally biased region" description="Basic and acidic residues" evidence="19">
    <location>
        <begin position="610"/>
        <end position="622"/>
    </location>
</feature>
<feature type="region of interest" description="Disordered" evidence="19">
    <location>
        <begin position="421"/>
        <end position="480"/>
    </location>
</feature>
<evidence type="ECO:0000256" key="17">
    <source>
        <dbReference type="ARBA" id="ARBA00078746"/>
    </source>
</evidence>
<keyword evidence="8" id="KW-0346">Stress response</keyword>
<proteinExistence type="inferred from homology"/>
<comment type="subcellular location">
    <subcellularLocation>
        <location evidence="3">Cytoplasm</location>
        <location evidence="3">Cytoskeleton</location>
        <location evidence="3">Microtubule organizing center</location>
    </subcellularLocation>
    <subcellularLocation>
        <location evidence="2">Endoplasmic reticulum</location>
    </subcellularLocation>
    <subcellularLocation>
        <location evidence="4">Golgi apparatus</location>
    </subcellularLocation>
    <subcellularLocation>
        <location evidence="1">Membrane</location>
        <topology evidence="1">Peripheral membrane protein</topology>
    </subcellularLocation>
</comment>
<evidence type="ECO:0000313" key="22">
    <source>
        <dbReference type="Ensembl" id="ENSEASP00005029317.1"/>
    </source>
</evidence>
<dbReference type="GO" id="GO:0031122">
    <property type="term" value="P:cytoplasmic microtubule organization"/>
    <property type="evidence" value="ECO:0007669"/>
    <property type="project" value="TreeGrafter"/>
</dbReference>
<feature type="chain" id="PRO_5034901811" description="Coiled-coil domain-containing protein 88B" evidence="20">
    <location>
        <begin position="26"/>
        <end position="1396"/>
    </location>
</feature>
<evidence type="ECO:0000256" key="10">
    <source>
        <dbReference type="ARBA" id="ARBA00023054"/>
    </source>
</evidence>
<feature type="domain" description="HOOK N-terminal" evidence="21">
    <location>
        <begin position="50"/>
        <end position="176"/>
    </location>
</feature>
<reference evidence="22" key="1">
    <citation type="submission" date="2023-03" db="UniProtKB">
        <authorList>
            <consortium name="Ensembl"/>
        </authorList>
    </citation>
    <scope>IDENTIFICATION</scope>
</reference>
<comment type="similarity">
    <text evidence="13">Belongs to the CCDC88 family.</text>
</comment>
<evidence type="ECO:0000256" key="16">
    <source>
        <dbReference type="ARBA" id="ARBA00075405"/>
    </source>
</evidence>
<evidence type="ECO:0000256" key="14">
    <source>
        <dbReference type="ARBA" id="ARBA00064574"/>
    </source>
</evidence>
<dbReference type="Gene3D" id="1.10.418.10">
    <property type="entry name" value="Calponin-like domain"/>
    <property type="match status" value="1"/>
</dbReference>
<dbReference type="GO" id="GO:0016020">
    <property type="term" value="C:membrane"/>
    <property type="evidence" value="ECO:0007669"/>
    <property type="project" value="UniProtKB-SubCell"/>
</dbReference>
<evidence type="ECO:0000256" key="1">
    <source>
        <dbReference type="ARBA" id="ARBA00004170"/>
    </source>
</evidence>
<dbReference type="Pfam" id="PF19047">
    <property type="entry name" value="HOOK_N"/>
    <property type="match status" value="1"/>
</dbReference>
<dbReference type="GO" id="GO:0005813">
    <property type="term" value="C:centrosome"/>
    <property type="evidence" value="ECO:0007669"/>
    <property type="project" value="TreeGrafter"/>
</dbReference>
<evidence type="ECO:0000256" key="8">
    <source>
        <dbReference type="ARBA" id="ARBA00023016"/>
    </source>
</evidence>
<evidence type="ECO:0000259" key="21">
    <source>
        <dbReference type="Pfam" id="PF19047"/>
    </source>
</evidence>
<gene>
    <name evidence="22" type="primary">CCDC88B</name>
</gene>
<keyword evidence="20" id="KW-0732">Signal</keyword>
<dbReference type="SUPFAM" id="SSF116907">
    <property type="entry name" value="Hook domain"/>
    <property type="match status" value="1"/>
</dbReference>
<dbReference type="GO" id="GO:0008017">
    <property type="term" value="F:microtubule binding"/>
    <property type="evidence" value="ECO:0007669"/>
    <property type="project" value="TreeGrafter"/>
</dbReference>
<comment type="subunit">
    <text evidence="14">Homodimer. Interacts with DOCK8. Interacts (via C-terminus) with intact microtubules. Interacts with dynein-dynactin motor complex. Interacts (via C-terminus) with HSPA5.</text>
</comment>
<evidence type="ECO:0000256" key="12">
    <source>
        <dbReference type="ARBA" id="ARBA00023212"/>
    </source>
</evidence>
<name>A0A8C4MN37_EQUAS</name>
<sequence length="1396" mass="155277">MDGGKGPRLRDFLSGSLATWALGLAGLVGEAEEPEEEEEEEGERPLCPEKRFLRLSDGALLLRVLGIIAPTSRGDPRMIRGHGGPAAWRVRNLNQLWCRLRDFYQEELQLLILSPPPDFQTLGFDPFSEEAVEELEGILRLLLGASVQCEHRELFIRHIQGLSLEVQSELAAAIQEVTQPGAGMVLALAGPEPGELAPPELEMLSRSLMGTLLRLARERDVGAQRLAELLLERDSAPLLPEAPSRTAPEGPSHHLALQLANSKAQLRRLRQELEEGPRELQRRRVPWWGEAGSVALACWGSASQHGSLPPHQEERVLSGALEASKALLEEQLEAAQERCARLHETQRENLLLRTRLGEAHVEVDSLRHQVDQLAEENVELELELQRSLEPPPGVGDGGLEAEAGRLRTLERENQELRGLLRVLQGQPRGQPPLLEEQSEDSMDPELDAAPQSRPGSDHGPEGLVGQGGDEGPQALDLAPPASDSALEGLAECPQASDSDPLVMERPLQTAAMAPQTPDLMPQESGPAAETQEYLEKAGCGAPLQTPASVAPPQGPEMEVQTQLLLGGETGELVPEAQGPRQEGKPGPSDPSLCVQLEEQETSGPGLDLPQEQREAGEQEQRLEGTVGDPAQPRPQQKQEGAPEAQAWEGPIPEEMLVSRVTEQEALKEEVVRRRREAEALRAELEAQARRLEARGAEAARLSEELARAQRAEAEAHREAEAQAREQARLREAVEAAGRELEAASREREALAEALAAAGRERRQWEREGPRLRARAEVAEARLHVLEGEGRGRLEEAERERQQKEALQEELEKAMVRGQELGARLECLQKELEQAALERQEFLREQKFQHERYQGLEQRLEAELRAAATSKEEALMELKSRALQLEEELFQLRQGPVGPGPKDGGEPRSVEAQRGRLIEVERSNATLVAEKAALQGQLQHLEGQLGSLQGRAQELLLQSQRAQEHSSRLQAEKSVLEVQGQELHRKLGVLEEEVRAARQSQEEARGQQQALLRDHEALTQLQRRQEAELEGLLARHRDLKANMRALELAHRELQGRHEQLQAQRANVEAQELALLAERERLVQDGHRQRGLEEELRRLQSEHDRAQTLLAEVSRERGELQGERGELRSRLARLELERAQLEVQSQRLRESNQQLDLSACRLTTQCELLTELRSAQEEENRQLLAEVQALSRENRELLERSLESRDHLHREQREYLDQLNALRREKQKLVEKIMDQYRVLEPVPLPRTKKGSWLADKVKRLMRPRREGGPHGGLRLGADGAGSTESLGGPPELELSEGREANGTGSPSPAPMRRAQSSLCLRDETLAGGQRRKLSSRFPVARSSESFSPGDTPRQRFRQRRPGPLGAPSSHGKGEGQGPPGEPVQEPEKRPLTPSLSQ</sequence>
<feature type="signal peptide" evidence="20">
    <location>
        <begin position="1"/>
        <end position="25"/>
    </location>
</feature>
<dbReference type="InterPro" id="IPR036872">
    <property type="entry name" value="CH_dom_sf"/>
</dbReference>
<dbReference type="FunFam" id="1.10.418.10:FF:000076">
    <property type="entry name" value="Coiled-coil domain containing 88B"/>
    <property type="match status" value="1"/>
</dbReference>
<keyword evidence="12" id="KW-0206">Cytoskeleton</keyword>
<evidence type="ECO:0000256" key="2">
    <source>
        <dbReference type="ARBA" id="ARBA00004240"/>
    </source>
</evidence>
<feature type="region of interest" description="Disordered" evidence="19">
    <location>
        <begin position="1259"/>
        <end position="1396"/>
    </location>
</feature>
<dbReference type="PANTHER" id="PTHR18947">
    <property type="entry name" value="HOOK PROTEINS"/>
    <property type="match status" value="1"/>
</dbReference>
<feature type="region of interest" description="Disordered" evidence="19">
    <location>
        <begin position="494"/>
        <end position="654"/>
    </location>
</feature>
<accession>A0A8C4MN37</accession>
<protein>
    <recommendedName>
        <fullName evidence="15">Coiled-coil domain-containing protein 88B</fullName>
    </recommendedName>
    <alternativeName>
        <fullName evidence="16">Gipie</fullName>
    </alternativeName>
    <alternativeName>
        <fullName evidence="17">Hook-related protein 3</fullName>
    </alternativeName>
</protein>
<evidence type="ECO:0000256" key="3">
    <source>
        <dbReference type="ARBA" id="ARBA00004267"/>
    </source>
</evidence>
<evidence type="ECO:0000256" key="11">
    <source>
        <dbReference type="ARBA" id="ARBA00023136"/>
    </source>
</evidence>
<dbReference type="InterPro" id="IPR043936">
    <property type="entry name" value="HOOK_N"/>
</dbReference>
<keyword evidence="10 18" id="KW-0175">Coiled coil</keyword>
<keyword evidence="6" id="KW-0597">Phosphoprotein</keyword>
<feature type="compositionally biased region" description="Acidic residues" evidence="19">
    <location>
        <begin position="436"/>
        <end position="446"/>
    </location>
</feature>
<dbReference type="GO" id="GO:0005783">
    <property type="term" value="C:endoplasmic reticulum"/>
    <property type="evidence" value="ECO:0007669"/>
    <property type="project" value="UniProtKB-SubCell"/>
</dbReference>
<feature type="coiled-coil region" evidence="18">
    <location>
        <begin position="923"/>
        <end position="1234"/>
    </location>
</feature>
<feature type="compositionally biased region" description="Low complexity" evidence="19">
    <location>
        <begin position="559"/>
        <end position="573"/>
    </location>
</feature>
<keyword evidence="5" id="KW-0963">Cytoplasm</keyword>
<dbReference type="Ensembl" id="ENSEAST00005031860.1">
    <property type="protein sequence ID" value="ENSEASP00005029317.1"/>
    <property type="gene ID" value="ENSEASG00005019903.1"/>
</dbReference>
<dbReference type="GO" id="GO:0005794">
    <property type="term" value="C:Golgi apparatus"/>
    <property type="evidence" value="ECO:0007669"/>
    <property type="project" value="UniProtKB-SubCell"/>
</dbReference>
<evidence type="ECO:0000256" key="19">
    <source>
        <dbReference type="SAM" id="MobiDB-lite"/>
    </source>
</evidence>
<evidence type="ECO:0000256" key="7">
    <source>
        <dbReference type="ARBA" id="ARBA00022824"/>
    </source>
</evidence>
<organism evidence="22">
    <name type="scientific">Equus asinus asinus</name>
    <dbReference type="NCBI Taxonomy" id="83772"/>
    <lineage>
        <taxon>Eukaryota</taxon>
        <taxon>Metazoa</taxon>
        <taxon>Chordata</taxon>
        <taxon>Craniata</taxon>
        <taxon>Vertebrata</taxon>
        <taxon>Euteleostomi</taxon>
        <taxon>Mammalia</taxon>
        <taxon>Eutheria</taxon>
        <taxon>Laurasiatheria</taxon>
        <taxon>Perissodactyla</taxon>
        <taxon>Equidae</taxon>
        <taxon>Equus</taxon>
    </lineage>
</organism>